<protein>
    <submittedName>
        <fullName evidence="2">Uncharacterized protein</fullName>
    </submittedName>
</protein>
<sequence>MVMLLLLMVVVTVAMAARSGPEVVRDLLHERGRETNTSRERERELPSRSPVKYWCSDGALRPLSPELPAQKLDAVRAEVKFLDEEKEEKGFWETPHTRLQLEKNRRKRGECVPACRRLP</sequence>
<dbReference type="Proteomes" id="UP000006038">
    <property type="component" value="Chromosome 3"/>
</dbReference>
<keyword evidence="1" id="KW-0732">Signal</keyword>
<reference evidence="2" key="1">
    <citation type="journal article" date="2013" name="Nat. Commun.">
        <title>Whole-genome sequencing of Oryza brachyantha reveals mechanisms underlying Oryza genome evolution.</title>
        <authorList>
            <person name="Chen J."/>
            <person name="Huang Q."/>
            <person name="Gao D."/>
            <person name="Wang J."/>
            <person name="Lang Y."/>
            <person name="Liu T."/>
            <person name="Li B."/>
            <person name="Bai Z."/>
            <person name="Luis Goicoechea J."/>
            <person name="Liang C."/>
            <person name="Chen C."/>
            <person name="Zhang W."/>
            <person name="Sun S."/>
            <person name="Liao Y."/>
            <person name="Zhang X."/>
            <person name="Yang L."/>
            <person name="Song C."/>
            <person name="Wang M."/>
            <person name="Shi J."/>
            <person name="Liu G."/>
            <person name="Liu J."/>
            <person name="Zhou H."/>
            <person name="Zhou W."/>
            <person name="Yu Q."/>
            <person name="An N."/>
            <person name="Chen Y."/>
            <person name="Cai Q."/>
            <person name="Wang B."/>
            <person name="Liu B."/>
            <person name="Min J."/>
            <person name="Huang Y."/>
            <person name="Wu H."/>
            <person name="Li Z."/>
            <person name="Zhang Y."/>
            <person name="Yin Y."/>
            <person name="Song W."/>
            <person name="Jiang J."/>
            <person name="Jackson S.A."/>
            <person name="Wing R.A."/>
            <person name="Wang J."/>
            <person name="Chen M."/>
        </authorList>
    </citation>
    <scope>NUCLEOTIDE SEQUENCE [LARGE SCALE GENOMIC DNA]</scope>
    <source>
        <strain evidence="2">cv. IRGC 101232</strain>
    </source>
</reference>
<evidence type="ECO:0000313" key="3">
    <source>
        <dbReference type="Proteomes" id="UP000006038"/>
    </source>
</evidence>
<evidence type="ECO:0000313" key="2">
    <source>
        <dbReference type="EnsemblPlants" id="OB03G39760.1"/>
    </source>
</evidence>
<evidence type="ECO:0000256" key="1">
    <source>
        <dbReference type="SAM" id="SignalP"/>
    </source>
</evidence>
<reference evidence="2" key="2">
    <citation type="submission" date="2013-04" db="UniProtKB">
        <authorList>
            <consortium name="EnsemblPlants"/>
        </authorList>
    </citation>
    <scope>IDENTIFICATION</scope>
</reference>
<accession>J3LSF0</accession>
<feature type="signal peptide" evidence="1">
    <location>
        <begin position="1"/>
        <end position="16"/>
    </location>
</feature>
<feature type="chain" id="PRO_5003772679" evidence="1">
    <location>
        <begin position="17"/>
        <end position="119"/>
    </location>
</feature>
<proteinExistence type="predicted"/>
<dbReference type="EnsemblPlants" id="OB03G39760.1">
    <property type="protein sequence ID" value="OB03G39760.1"/>
    <property type="gene ID" value="OB03G39760"/>
</dbReference>
<keyword evidence="3" id="KW-1185">Reference proteome</keyword>
<name>J3LSF0_ORYBR</name>
<dbReference type="AlphaFoldDB" id="J3LSF0"/>
<organism evidence="2">
    <name type="scientific">Oryza brachyantha</name>
    <name type="common">malo sina</name>
    <dbReference type="NCBI Taxonomy" id="4533"/>
    <lineage>
        <taxon>Eukaryota</taxon>
        <taxon>Viridiplantae</taxon>
        <taxon>Streptophyta</taxon>
        <taxon>Embryophyta</taxon>
        <taxon>Tracheophyta</taxon>
        <taxon>Spermatophyta</taxon>
        <taxon>Magnoliopsida</taxon>
        <taxon>Liliopsida</taxon>
        <taxon>Poales</taxon>
        <taxon>Poaceae</taxon>
        <taxon>BOP clade</taxon>
        <taxon>Oryzoideae</taxon>
        <taxon>Oryzeae</taxon>
        <taxon>Oryzinae</taxon>
        <taxon>Oryza</taxon>
    </lineage>
</organism>
<dbReference type="Gramene" id="OB03G39760.1">
    <property type="protein sequence ID" value="OB03G39760.1"/>
    <property type="gene ID" value="OB03G39760"/>
</dbReference>
<dbReference type="HOGENOM" id="CLU_2065108_0_0_1"/>